<evidence type="ECO:0000313" key="10">
    <source>
        <dbReference type="Proteomes" id="UP000282551"/>
    </source>
</evidence>
<keyword evidence="6 7" id="KW-0067">ATP-binding</keyword>
<dbReference type="EMBL" id="LR134355">
    <property type="protein sequence ID" value="VEG46043.1"/>
    <property type="molecule type" value="Genomic_DNA"/>
</dbReference>
<dbReference type="PROSITE" id="PS00107">
    <property type="entry name" value="PROTEIN_KINASE_ATP"/>
    <property type="match status" value="1"/>
</dbReference>
<keyword evidence="5 9" id="KW-0418">Kinase</keyword>
<dbReference type="GO" id="GO:0004674">
    <property type="term" value="F:protein serine/threonine kinase activity"/>
    <property type="evidence" value="ECO:0007669"/>
    <property type="project" value="UniProtKB-KW"/>
</dbReference>
<accession>A0A448I126</accession>
<feature type="binding site" evidence="7">
    <location>
        <position position="40"/>
    </location>
    <ligand>
        <name>ATP</name>
        <dbReference type="ChEBI" id="CHEBI:30616"/>
    </ligand>
</feature>
<evidence type="ECO:0000256" key="5">
    <source>
        <dbReference type="ARBA" id="ARBA00022777"/>
    </source>
</evidence>
<reference evidence="9 10" key="1">
    <citation type="submission" date="2018-12" db="EMBL/GenBank/DDBJ databases">
        <authorList>
            <consortium name="Pathogen Informatics"/>
        </authorList>
    </citation>
    <scope>NUCLEOTIDE SEQUENCE [LARGE SCALE GENOMIC DNA]</scope>
    <source>
        <strain evidence="9 10">NCTC10485</strain>
    </source>
</reference>
<dbReference type="Gene3D" id="1.10.510.10">
    <property type="entry name" value="Transferase(Phosphotransferase) domain 1"/>
    <property type="match status" value="1"/>
</dbReference>
<dbReference type="AlphaFoldDB" id="A0A448I126"/>
<dbReference type="InterPro" id="IPR008271">
    <property type="entry name" value="Ser/Thr_kinase_AS"/>
</dbReference>
<evidence type="ECO:0000256" key="7">
    <source>
        <dbReference type="PROSITE-ProRule" id="PRU10141"/>
    </source>
</evidence>
<organism evidence="9 10">
    <name type="scientific">Mycolicibacterium chitae</name>
    <name type="common">Mycobacterium chitae</name>
    <dbReference type="NCBI Taxonomy" id="1792"/>
    <lineage>
        <taxon>Bacteria</taxon>
        <taxon>Bacillati</taxon>
        <taxon>Actinomycetota</taxon>
        <taxon>Actinomycetes</taxon>
        <taxon>Mycobacteriales</taxon>
        <taxon>Mycobacteriaceae</taxon>
        <taxon>Mycolicibacterium</taxon>
    </lineage>
</organism>
<dbReference type="OrthoDB" id="5622056at2"/>
<dbReference type="PROSITE" id="PS50011">
    <property type="entry name" value="PROTEIN_KINASE_DOM"/>
    <property type="match status" value="1"/>
</dbReference>
<dbReference type="PROSITE" id="PS00108">
    <property type="entry name" value="PROTEIN_KINASE_ST"/>
    <property type="match status" value="1"/>
</dbReference>
<keyword evidence="10" id="KW-1185">Reference proteome</keyword>
<evidence type="ECO:0000256" key="6">
    <source>
        <dbReference type="ARBA" id="ARBA00022840"/>
    </source>
</evidence>
<sequence>MPQPGEDLRGYVLERTLGRGGSATVYLARRPQDSRPVALKVLDSEHRDPQALHRLERAFVLTGQLDHPHIVTEYELGPHWIAMQYVDGGNVTALSAPADRLAALAQIADALDHAHRLGIVHCDVKPANILVHQDFSAGGAVLIDFAVAHVLAEDMAARLAHGGGRRLSLDPARRITGRPPAAPTSVQASLPYAAPELLLGQMPSASTDQYSLACTAVELLTGAPPFTATTAAGLIDAHLELPPPRFSQRISGLPRGFDSVLATALMKEPDARHESCAEFVDLLQRVLA</sequence>
<feature type="domain" description="Protein kinase" evidence="8">
    <location>
        <begin position="11"/>
        <end position="287"/>
    </location>
</feature>
<dbReference type="RefSeq" id="WP_126332626.1">
    <property type="nucleotide sequence ID" value="NZ_AP022604.1"/>
</dbReference>
<dbReference type="InterPro" id="IPR011009">
    <property type="entry name" value="Kinase-like_dom_sf"/>
</dbReference>
<proteinExistence type="predicted"/>
<keyword evidence="3 9" id="KW-0808">Transferase</keyword>
<dbReference type="PANTHER" id="PTHR43289:SF6">
    <property type="entry name" value="SERINE_THREONINE-PROTEIN KINASE NEKL-3"/>
    <property type="match status" value="1"/>
</dbReference>
<dbReference type="GO" id="GO:0080090">
    <property type="term" value="P:regulation of primary metabolic process"/>
    <property type="evidence" value="ECO:0007669"/>
    <property type="project" value="UniProtKB-ARBA"/>
</dbReference>
<evidence type="ECO:0000256" key="1">
    <source>
        <dbReference type="ARBA" id="ARBA00012513"/>
    </source>
</evidence>
<evidence type="ECO:0000256" key="4">
    <source>
        <dbReference type="ARBA" id="ARBA00022741"/>
    </source>
</evidence>
<dbReference type="PANTHER" id="PTHR43289">
    <property type="entry name" value="MITOGEN-ACTIVATED PROTEIN KINASE KINASE KINASE 20-RELATED"/>
    <property type="match status" value="1"/>
</dbReference>
<gene>
    <name evidence="9" type="primary">pknF_1</name>
    <name evidence="9" type="ORF">NCTC10485_00898</name>
</gene>
<keyword evidence="4 7" id="KW-0547">Nucleotide-binding</keyword>
<dbReference type="GO" id="GO:0005524">
    <property type="term" value="F:ATP binding"/>
    <property type="evidence" value="ECO:0007669"/>
    <property type="project" value="UniProtKB-UniRule"/>
</dbReference>
<dbReference type="Pfam" id="PF00069">
    <property type="entry name" value="Pkinase"/>
    <property type="match status" value="1"/>
</dbReference>
<evidence type="ECO:0000256" key="2">
    <source>
        <dbReference type="ARBA" id="ARBA00022527"/>
    </source>
</evidence>
<dbReference type="SUPFAM" id="SSF56112">
    <property type="entry name" value="Protein kinase-like (PK-like)"/>
    <property type="match status" value="1"/>
</dbReference>
<dbReference type="Proteomes" id="UP000282551">
    <property type="component" value="Chromosome"/>
</dbReference>
<dbReference type="CDD" id="cd14014">
    <property type="entry name" value="STKc_PknB_like"/>
    <property type="match status" value="1"/>
</dbReference>
<evidence type="ECO:0000256" key="3">
    <source>
        <dbReference type="ARBA" id="ARBA00022679"/>
    </source>
</evidence>
<dbReference type="SMART" id="SM00220">
    <property type="entry name" value="S_TKc"/>
    <property type="match status" value="1"/>
</dbReference>
<evidence type="ECO:0000313" key="9">
    <source>
        <dbReference type="EMBL" id="VEG46043.1"/>
    </source>
</evidence>
<evidence type="ECO:0000259" key="8">
    <source>
        <dbReference type="PROSITE" id="PS50011"/>
    </source>
</evidence>
<dbReference type="InterPro" id="IPR017441">
    <property type="entry name" value="Protein_kinase_ATP_BS"/>
</dbReference>
<protein>
    <recommendedName>
        <fullName evidence="1">non-specific serine/threonine protein kinase</fullName>
        <ecNumber evidence="1">2.7.11.1</ecNumber>
    </recommendedName>
</protein>
<name>A0A448I126_MYCCI</name>
<dbReference type="Gene3D" id="3.30.200.20">
    <property type="entry name" value="Phosphorylase Kinase, domain 1"/>
    <property type="match status" value="1"/>
</dbReference>
<keyword evidence="2 9" id="KW-0723">Serine/threonine-protein kinase</keyword>
<dbReference type="InterPro" id="IPR000719">
    <property type="entry name" value="Prot_kinase_dom"/>
</dbReference>
<dbReference type="EC" id="2.7.11.1" evidence="1"/>